<evidence type="ECO:0000256" key="2">
    <source>
        <dbReference type="ARBA" id="ARBA00022801"/>
    </source>
</evidence>
<dbReference type="CDD" id="cd00563">
    <property type="entry name" value="Dtyr_deacylase"/>
    <property type="match status" value="1"/>
</dbReference>
<dbReference type="InterPro" id="IPR023509">
    <property type="entry name" value="DTD-like_sf"/>
</dbReference>
<dbReference type="AlphaFoldDB" id="A0A1Y6G076"/>
<comment type="subunit">
    <text evidence="3">Homodimer.</text>
</comment>
<dbReference type="GO" id="GO:0000049">
    <property type="term" value="F:tRNA binding"/>
    <property type="evidence" value="ECO:0007669"/>
    <property type="project" value="UniProtKB-UniRule"/>
</dbReference>
<gene>
    <name evidence="3" type="primary">dtd</name>
    <name evidence="4" type="ORF">SAMN06297229_1848</name>
</gene>
<dbReference type="SUPFAM" id="SSF69500">
    <property type="entry name" value="DTD-like"/>
    <property type="match status" value="1"/>
</dbReference>
<dbReference type="Gene3D" id="3.50.80.10">
    <property type="entry name" value="D-tyrosyl-tRNA(Tyr) deacylase"/>
    <property type="match status" value="1"/>
</dbReference>
<dbReference type="FunFam" id="3.50.80.10:FF:000001">
    <property type="entry name" value="D-aminoacyl-tRNA deacylase"/>
    <property type="match status" value="1"/>
</dbReference>
<dbReference type="OrthoDB" id="9801395at2"/>
<comment type="domain">
    <text evidence="3">A Gly-cisPro motif from one monomer fits into the active site of the other monomer to allow specific chiral rejection of L-amino acids.</text>
</comment>
<evidence type="ECO:0000313" key="5">
    <source>
        <dbReference type="Proteomes" id="UP000194450"/>
    </source>
</evidence>
<evidence type="ECO:0000313" key="4">
    <source>
        <dbReference type="EMBL" id="SMQ79926.1"/>
    </source>
</evidence>
<dbReference type="Proteomes" id="UP000194450">
    <property type="component" value="Unassembled WGS sequence"/>
</dbReference>
<proteinExistence type="inferred from homology"/>
<dbReference type="NCBIfam" id="TIGR00256">
    <property type="entry name" value="D-aminoacyl-tRNA deacylase"/>
    <property type="match status" value="1"/>
</dbReference>
<feature type="short sequence motif" description="Gly-cisPro motif, important for rejection of L-amino acids" evidence="3">
    <location>
        <begin position="137"/>
        <end position="138"/>
    </location>
</feature>
<comment type="function">
    <text evidence="3">An aminoacyl-tRNA editing enzyme that deacylates mischarged D-aminoacyl-tRNAs. Also deacylates mischarged glycyl-tRNA(Ala), protecting cells against glycine mischarging by AlaRS. Acts via tRNA-based rather than protein-based catalysis; rejects L-amino acids rather than detecting D-amino acids in the active site. By recycling D-aminoacyl-tRNA to D-amino acids and free tRNA molecules, this enzyme counteracts the toxicity associated with the formation of D-aminoacyl-tRNA entities in vivo and helps enforce protein L-homochirality.</text>
</comment>
<keyword evidence="5" id="KW-1185">Reference proteome</keyword>
<dbReference type="GO" id="GO:0051500">
    <property type="term" value="F:D-tyrosyl-tRNA(Tyr) deacylase activity"/>
    <property type="evidence" value="ECO:0007669"/>
    <property type="project" value="TreeGrafter"/>
</dbReference>
<comment type="subcellular location">
    <subcellularLocation>
        <location evidence="3">Cytoplasm</location>
    </subcellularLocation>
</comment>
<dbReference type="EC" id="3.1.1.-" evidence="3"/>
<dbReference type="GO" id="GO:0106026">
    <property type="term" value="F:Gly-tRNA(Ala) deacylase activity"/>
    <property type="evidence" value="ECO:0007669"/>
    <property type="project" value="UniProtKB-UniRule"/>
</dbReference>
<dbReference type="EMBL" id="FXWH01000002">
    <property type="protein sequence ID" value="SMQ79926.1"/>
    <property type="molecule type" value="Genomic_DNA"/>
</dbReference>
<dbReference type="GO" id="GO:0005737">
    <property type="term" value="C:cytoplasm"/>
    <property type="evidence" value="ECO:0007669"/>
    <property type="project" value="UniProtKB-SubCell"/>
</dbReference>
<accession>A0A1Y6G076</accession>
<dbReference type="InterPro" id="IPR003732">
    <property type="entry name" value="Daa-tRNA_deacyls_DTD"/>
</dbReference>
<sequence>MIALIQRVSQASVSVAGKQISSIEQGLLILLGVTKADTQNDVERLAKRVASYRIFADSDDKMNLSLQDINGAALVVSQFTLAADTAKGRRPSFSSAAPPEQAEPLYLAFVEALQQQGVAVQTGQFAADMAVSLVNDGPVTFTLQS</sequence>
<dbReference type="HAMAP" id="MF_00518">
    <property type="entry name" value="Deacylase_Dtd"/>
    <property type="match status" value="1"/>
</dbReference>
<evidence type="ECO:0000256" key="1">
    <source>
        <dbReference type="ARBA" id="ARBA00009673"/>
    </source>
</evidence>
<organism evidence="4 5">
    <name type="scientific">Pseudidiomarina planktonica</name>
    <dbReference type="NCBI Taxonomy" id="1323738"/>
    <lineage>
        <taxon>Bacteria</taxon>
        <taxon>Pseudomonadati</taxon>
        <taxon>Pseudomonadota</taxon>
        <taxon>Gammaproteobacteria</taxon>
        <taxon>Alteromonadales</taxon>
        <taxon>Idiomarinaceae</taxon>
        <taxon>Pseudidiomarina</taxon>
    </lineage>
</organism>
<keyword evidence="3" id="KW-0820">tRNA-binding</keyword>
<comment type="similarity">
    <text evidence="1 3">Belongs to the DTD family.</text>
</comment>
<name>A0A1Y6G076_9GAMM</name>
<keyword evidence="3" id="KW-0963">Cytoplasm</keyword>
<dbReference type="Pfam" id="PF02580">
    <property type="entry name" value="Tyr_Deacylase"/>
    <property type="match status" value="1"/>
</dbReference>
<comment type="catalytic activity">
    <reaction evidence="3">
        <text>glycyl-tRNA(Ala) + H2O = tRNA(Ala) + glycine + H(+)</text>
        <dbReference type="Rhea" id="RHEA:53744"/>
        <dbReference type="Rhea" id="RHEA-COMP:9657"/>
        <dbReference type="Rhea" id="RHEA-COMP:13640"/>
        <dbReference type="ChEBI" id="CHEBI:15377"/>
        <dbReference type="ChEBI" id="CHEBI:15378"/>
        <dbReference type="ChEBI" id="CHEBI:57305"/>
        <dbReference type="ChEBI" id="CHEBI:78442"/>
        <dbReference type="ChEBI" id="CHEBI:78522"/>
    </reaction>
</comment>
<keyword evidence="3" id="KW-0694">RNA-binding</keyword>
<keyword evidence="2 3" id="KW-0378">Hydrolase</keyword>
<dbReference type="GO" id="GO:0043908">
    <property type="term" value="F:Ser(Gly)-tRNA(Ala) hydrolase activity"/>
    <property type="evidence" value="ECO:0007669"/>
    <property type="project" value="UniProtKB-UniRule"/>
</dbReference>
<comment type="catalytic activity">
    <reaction evidence="3">
        <text>a D-aminoacyl-tRNA + H2O = a tRNA + a D-alpha-amino acid + H(+)</text>
        <dbReference type="Rhea" id="RHEA:13953"/>
        <dbReference type="Rhea" id="RHEA-COMP:10123"/>
        <dbReference type="Rhea" id="RHEA-COMP:10124"/>
        <dbReference type="ChEBI" id="CHEBI:15377"/>
        <dbReference type="ChEBI" id="CHEBI:15378"/>
        <dbReference type="ChEBI" id="CHEBI:59871"/>
        <dbReference type="ChEBI" id="CHEBI:78442"/>
        <dbReference type="ChEBI" id="CHEBI:79333"/>
        <dbReference type="EC" id="3.1.1.96"/>
    </reaction>
</comment>
<dbReference type="PANTHER" id="PTHR10472:SF5">
    <property type="entry name" value="D-AMINOACYL-TRNA DEACYLASE 1"/>
    <property type="match status" value="1"/>
</dbReference>
<dbReference type="RefSeq" id="WP_086434986.1">
    <property type="nucleotide sequence ID" value="NZ_FXWH01000002.1"/>
</dbReference>
<protein>
    <recommendedName>
        <fullName evidence="3">D-aminoacyl-tRNA deacylase</fullName>
        <shortName evidence="3">DTD</shortName>
        <ecNumber evidence="3">3.1.1.96</ecNumber>
    </recommendedName>
    <alternativeName>
        <fullName evidence="3">Gly-tRNA(Ala) deacylase</fullName>
        <ecNumber evidence="3">3.1.1.-</ecNumber>
    </alternativeName>
</protein>
<dbReference type="PANTHER" id="PTHR10472">
    <property type="entry name" value="D-TYROSYL-TRNA TYR DEACYLASE"/>
    <property type="match status" value="1"/>
</dbReference>
<evidence type="ECO:0000256" key="3">
    <source>
        <dbReference type="HAMAP-Rule" id="MF_00518"/>
    </source>
</evidence>
<dbReference type="EC" id="3.1.1.96" evidence="3"/>
<reference evidence="5" key="1">
    <citation type="submission" date="2017-04" db="EMBL/GenBank/DDBJ databases">
        <authorList>
            <person name="Varghese N."/>
            <person name="Submissions S."/>
        </authorList>
    </citation>
    <scope>NUCLEOTIDE SEQUENCE [LARGE SCALE GENOMIC DNA]</scope>
</reference>
<dbReference type="GO" id="GO:0019478">
    <property type="term" value="P:D-amino acid catabolic process"/>
    <property type="evidence" value="ECO:0007669"/>
    <property type="project" value="UniProtKB-UniRule"/>
</dbReference>